<evidence type="ECO:0000313" key="3">
    <source>
        <dbReference type="Proteomes" id="UP000287830"/>
    </source>
</evidence>
<sequence>METFTGLRVDQFGRLLKAVRERGGEGCGRGRPWRLPLTERVLLMAVYYRTNLTMRQLPPLFGISSATVCRVIQHLGPPLALEPVPPGQDAAERLWIVDGTLVPPRYRTVGASSRNYRFSTNG</sequence>
<dbReference type="InterPro" id="IPR027805">
    <property type="entry name" value="Transposase_HTH_dom"/>
</dbReference>
<organism evidence="2 3">
    <name type="scientific">Streptomyces chrestomyceticus JCM 4735</name>
    <dbReference type="NCBI Taxonomy" id="1306181"/>
    <lineage>
        <taxon>Bacteria</taxon>
        <taxon>Bacillati</taxon>
        <taxon>Actinomycetota</taxon>
        <taxon>Actinomycetes</taxon>
        <taxon>Kitasatosporales</taxon>
        <taxon>Streptomycetaceae</taxon>
        <taxon>Streptomyces</taxon>
    </lineage>
</organism>
<evidence type="ECO:0000313" key="2">
    <source>
        <dbReference type="EMBL" id="GCD32335.1"/>
    </source>
</evidence>
<dbReference type="Pfam" id="PF13613">
    <property type="entry name" value="HTH_Tnp_4"/>
    <property type="match status" value="1"/>
</dbReference>
<dbReference type="EMBL" id="BHZC01000001">
    <property type="protein sequence ID" value="GCD32335.1"/>
    <property type="molecule type" value="Genomic_DNA"/>
</dbReference>
<comment type="caution">
    <text evidence="2">The sequence shown here is derived from an EMBL/GenBank/DDBJ whole genome shotgun (WGS) entry which is preliminary data.</text>
</comment>
<dbReference type="Proteomes" id="UP000287830">
    <property type="component" value="Unassembled WGS sequence"/>
</dbReference>
<reference evidence="2 3" key="1">
    <citation type="submission" date="2018-11" db="EMBL/GenBank/DDBJ databases">
        <title>Whole genome sequence of Streptomyces chrestomyceticus NBRC 13444(T).</title>
        <authorList>
            <person name="Komaki H."/>
            <person name="Tamura T."/>
        </authorList>
    </citation>
    <scope>NUCLEOTIDE SEQUENCE [LARGE SCALE GENOMIC DNA]</scope>
    <source>
        <strain evidence="2 3">NBRC 13444</strain>
    </source>
</reference>
<proteinExistence type="predicted"/>
<gene>
    <name evidence="2" type="ORF">OEIGOIKO_00047</name>
</gene>
<evidence type="ECO:0000259" key="1">
    <source>
        <dbReference type="Pfam" id="PF13613"/>
    </source>
</evidence>
<protein>
    <recommendedName>
        <fullName evidence="1">Transposase Helix-turn-helix domain-containing protein</fullName>
    </recommendedName>
</protein>
<name>A0A7U9PVI4_9ACTN</name>
<feature type="domain" description="Transposase Helix-turn-helix" evidence="1">
    <location>
        <begin position="33"/>
        <end position="80"/>
    </location>
</feature>
<dbReference type="AlphaFoldDB" id="A0A7U9PVI4"/>
<accession>A0A7U9PVI4</accession>